<sequence length="66" mass="7143">MGKRGSLVRTKSTVKRNKKKVLQPAVAATVIASVENPELSYDEMLSELEAIVSAADIRLATEEDAL</sequence>
<dbReference type="OrthoDB" id="7107995at2"/>
<reference evidence="1 2" key="1">
    <citation type="submission" date="2018-11" db="EMBL/GenBank/DDBJ databases">
        <title>Draft genome sequence of Buttiauxella warmboldiae CCUG 35512.</title>
        <authorList>
            <person name="Salva-Serra F."/>
            <person name="Marathe N."/>
            <person name="Moore E."/>
            <person name="Svensson L."/>
            <person name="Engstrom-Jakobsson H."/>
        </authorList>
    </citation>
    <scope>NUCLEOTIDE SEQUENCE [LARGE SCALE GENOMIC DNA]</scope>
    <source>
        <strain evidence="1 2">CCUG 35512</strain>
    </source>
</reference>
<name>A0A3N5DIM0_9ENTR</name>
<evidence type="ECO:0000313" key="1">
    <source>
        <dbReference type="EMBL" id="RPH28545.1"/>
    </source>
</evidence>
<dbReference type="AlphaFoldDB" id="A0A3N5DIM0"/>
<protein>
    <submittedName>
        <fullName evidence="1">Uncharacterized protein</fullName>
    </submittedName>
</protein>
<gene>
    <name evidence="1" type="ORF">EHN07_08770</name>
</gene>
<keyword evidence="2" id="KW-1185">Reference proteome</keyword>
<evidence type="ECO:0000313" key="2">
    <source>
        <dbReference type="Proteomes" id="UP000268615"/>
    </source>
</evidence>
<dbReference type="Proteomes" id="UP000268615">
    <property type="component" value="Unassembled WGS sequence"/>
</dbReference>
<accession>A0A3N5DIM0</accession>
<dbReference type="EMBL" id="RPOH01000030">
    <property type="protein sequence ID" value="RPH28545.1"/>
    <property type="molecule type" value="Genomic_DNA"/>
</dbReference>
<organism evidence="1 2">
    <name type="scientific">Buttiauxella warmboldiae</name>
    <dbReference type="NCBI Taxonomy" id="82993"/>
    <lineage>
        <taxon>Bacteria</taxon>
        <taxon>Pseudomonadati</taxon>
        <taxon>Pseudomonadota</taxon>
        <taxon>Gammaproteobacteria</taxon>
        <taxon>Enterobacterales</taxon>
        <taxon>Enterobacteriaceae</taxon>
        <taxon>Buttiauxella</taxon>
    </lineage>
</organism>
<comment type="caution">
    <text evidence="1">The sequence shown here is derived from an EMBL/GenBank/DDBJ whole genome shotgun (WGS) entry which is preliminary data.</text>
</comment>
<proteinExistence type="predicted"/>